<keyword evidence="3" id="KW-1185">Reference proteome</keyword>
<proteinExistence type="predicted"/>
<protein>
    <submittedName>
        <fullName evidence="2">SOCS box domain-containing protein</fullName>
    </submittedName>
</protein>
<evidence type="ECO:0000259" key="1">
    <source>
        <dbReference type="PROSITE" id="PS50225"/>
    </source>
</evidence>
<evidence type="ECO:0000313" key="2">
    <source>
        <dbReference type="EMBL" id="GIY94023.1"/>
    </source>
</evidence>
<accession>A0AAV4XJR4</accession>
<dbReference type="InterPro" id="IPR001496">
    <property type="entry name" value="SOCS_box"/>
</dbReference>
<name>A0AAV4XJR4_CAEEX</name>
<dbReference type="EMBL" id="BPLR01017734">
    <property type="protein sequence ID" value="GIY94023.1"/>
    <property type="molecule type" value="Genomic_DNA"/>
</dbReference>
<dbReference type="SMART" id="SM00969">
    <property type="entry name" value="SOCS_box"/>
    <property type="match status" value="1"/>
</dbReference>
<comment type="caution">
    <text evidence="2">The sequence shown here is derived from an EMBL/GenBank/DDBJ whole genome shotgun (WGS) entry which is preliminary data.</text>
</comment>
<dbReference type="Pfam" id="PF07525">
    <property type="entry name" value="SOCS_box"/>
    <property type="match status" value="1"/>
</dbReference>
<organism evidence="2 3">
    <name type="scientific">Caerostris extrusa</name>
    <name type="common">Bark spider</name>
    <name type="synonym">Caerostris bankana</name>
    <dbReference type="NCBI Taxonomy" id="172846"/>
    <lineage>
        <taxon>Eukaryota</taxon>
        <taxon>Metazoa</taxon>
        <taxon>Ecdysozoa</taxon>
        <taxon>Arthropoda</taxon>
        <taxon>Chelicerata</taxon>
        <taxon>Arachnida</taxon>
        <taxon>Araneae</taxon>
        <taxon>Araneomorphae</taxon>
        <taxon>Entelegynae</taxon>
        <taxon>Araneoidea</taxon>
        <taxon>Araneidae</taxon>
        <taxon>Caerostris</taxon>
    </lineage>
</organism>
<sequence length="403" mass="47402">MKSNPCISKNYSPITRLVCARDVVRLDFVLAKTVSYLNLNLGDFSMDKEYSSFICTEEGIRKHFDGTRELMYRFNLDKATGLDSNLNIKTRTNVNGFCPSKNFSHALYLRAEDFFYKILIQLVVTAKNKQKLMRWFLNLKKNDIHLLFGDTLESDTLMVELSLFSDKLKTDVFLAEISKNGGKIQEILSIRHDLISRSVHSKLFDFIPIFLKYQSEWTYTSGDYKSMKNLFRRGCYSLKFMQRLMLRKRPRGMSKRRHFLLLLTLACFNSKRQLYREAAPGLQQMWRSLPDPFLSYHEMHKTLQRTLEHTELRSLYVFYKKVVGIETFALKPRSLQDLCRVTIRRTLDKNNLCLPDAIEKLPIVPSVKRFLKLSDMQCTTTSTETMLQKKRRPSRVHLAYFCF</sequence>
<dbReference type="Gene3D" id="1.10.750.20">
    <property type="entry name" value="SOCS box"/>
    <property type="match status" value="1"/>
</dbReference>
<dbReference type="CDD" id="cd03587">
    <property type="entry name" value="SOCS"/>
    <property type="match status" value="1"/>
</dbReference>
<dbReference type="SUPFAM" id="SSF158235">
    <property type="entry name" value="SOCS box-like"/>
    <property type="match status" value="1"/>
</dbReference>
<evidence type="ECO:0000313" key="3">
    <source>
        <dbReference type="Proteomes" id="UP001054945"/>
    </source>
</evidence>
<dbReference type="Proteomes" id="UP001054945">
    <property type="component" value="Unassembled WGS sequence"/>
</dbReference>
<dbReference type="InterPro" id="IPR036036">
    <property type="entry name" value="SOCS_box-like_dom_sf"/>
</dbReference>
<reference evidence="2 3" key="1">
    <citation type="submission" date="2021-06" db="EMBL/GenBank/DDBJ databases">
        <title>Caerostris extrusa draft genome.</title>
        <authorList>
            <person name="Kono N."/>
            <person name="Arakawa K."/>
        </authorList>
    </citation>
    <scope>NUCLEOTIDE SEQUENCE [LARGE SCALE GENOMIC DNA]</scope>
</reference>
<gene>
    <name evidence="2" type="primary">AVEN_191284_1</name>
    <name evidence="2" type="ORF">CEXT_643171</name>
</gene>
<dbReference type="PROSITE" id="PS50225">
    <property type="entry name" value="SOCS"/>
    <property type="match status" value="1"/>
</dbReference>
<dbReference type="AlphaFoldDB" id="A0AAV4XJR4"/>
<feature type="domain" description="SOCS box" evidence="1">
    <location>
        <begin position="331"/>
        <end position="377"/>
    </location>
</feature>
<dbReference type="GO" id="GO:0035556">
    <property type="term" value="P:intracellular signal transduction"/>
    <property type="evidence" value="ECO:0007669"/>
    <property type="project" value="InterPro"/>
</dbReference>